<evidence type="ECO:0000256" key="16">
    <source>
        <dbReference type="ARBA" id="ARBA00029673"/>
    </source>
</evidence>
<evidence type="ECO:0000256" key="11">
    <source>
        <dbReference type="ARBA" id="ARBA00024459"/>
    </source>
</evidence>
<comment type="catalytic activity">
    <reaction evidence="10">
        <text>8-oxo-dATP + H2O = 8-oxo-dAMP + diphosphate + H(+)</text>
        <dbReference type="Rhea" id="RHEA:65396"/>
        <dbReference type="ChEBI" id="CHEBI:15377"/>
        <dbReference type="ChEBI" id="CHEBI:15378"/>
        <dbReference type="ChEBI" id="CHEBI:33019"/>
        <dbReference type="ChEBI" id="CHEBI:71361"/>
        <dbReference type="ChEBI" id="CHEBI:172871"/>
    </reaction>
    <physiologicalReaction direction="left-to-right" evidence="10">
        <dbReference type="Rhea" id="RHEA:65397"/>
    </physiologicalReaction>
</comment>
<comment type="cofactor">
    <cofactor evidence="1">
        <name>Mg(2+)</name>
        <dbReference type="ChEBI" id="CHEBI:18420"/>
    </cofactor>
</comment>
<evidence type="ECO:0000256" key="13">
    <source>
        <dbReference type="ARBA" id="ARBA00024596"/>
    </source>
</evidence>
<evidence type="ECO:0000256" key="21">
    <source>
        <dbReference type="ARBA" id="ARBA00048002"/>
    </source>
</evidence>
<evidence type="ECO:0000256" key="15">
    <source>
        <dbReference type="ARBA" id="ARBA00026218"/>
    </source>
</evidence>
<dbReference type="InterPro" id="IPR020084">
    <property type="entry name" value="NUDIX_hydrolase_CS"/>
</dbReference>
<dbReference type="STRING" id="1802306.A3C72_02545"/>
<comment type="catalytic activity">
    <reaction evidence="22">
        <text>O(6)-methyl-dGTP + H2O = O(6)-methyl-dGMP + diphosphate + H(+)</text>
        <dbReference type="Rhea" id="RHEA:67600"/>
        <dbReference type="ChEBI" id="CHEBI:15377"/>
        <dbReference type="ChEBI" id="CHEBI:15378"/>
        <dbReference type="ChEBI" id="CHEBI:33019"/>
        <dbReference type="ChEBI" id="CHEBI:169974"/>
        <dbReference type="ChEBI" id="CHEBI:169975"/>
    </reaction>
    <physiologicalReaction direction="left-to-right" evidence="22">
        <dbReference type="Rhea" id="RHEA:67601"/>
    </physiologicalReaction>
</comment>
<dbReference type="Gene3D" id="3.90.79.10">
    <property type="entry name" value="Nucleoside Triphosphate Pyrophosphohydrolase"/>
    <property type="match status" value="1"/>
</dbReference>
<evidence type="ECO:0000256" key="5">
    <source>
        <dbReference type="ARBA" id="ARBA00022490"/>
    </source>
</evidence>
<comment type="subcellular location">
    <subcellularLocation>
        <location evidence="2">Cytoplasm</location>
    </subcellularLocation>
</comment>
<keyword evidence="5" id="KW-0963">Cytoplasm</keyword>
<comment type="caution">
    <text evidence="27">The sequence shown here is derived from an EMBL/GenBank/DDBJ whole genome shotgun (WGS) entry which is preliminary data.</text>
</comment>
<evidence type="ECO:0000259" key="26">
    <source>
        <dbReference type="PROSITE" id="PS51462"/>
    </source>
</evidence>
<evidence type="ECO:0000256" key="25">
    <source>
        <dbReference type="RuleBase" id="RU003476"/>
    </source>
</evidence>
<keyword evidence="7 25" id="KW-0378">Hydrolase</keyword>
<comment type="function">
    <text evidence="24">Oxidized purine nucleoside triphosphate hydrolase which is a prominent sanitizer of the oxidized nucleotide pool. Catalyzes the hydrolysis of 2-oxo-dATP (2-hydroxy-dATP) into 2-oxo-dAMP. Also has a significant hydrolase activity toward 2-oxo-ATP, 8-oxo-dGTP and 8-oxo-dATP. Through the hydrolysis of oxidized purine nucleoside triphosphates, prevents their incorporation into DNA and the subsequent transversions A:T to C:G and G:C to T:A. Also catalyzes the hydrolysis of methylated purine nucleoside triphosphate preventing their integration into DNA. Through this antimutagenic activity protects cells from oxidative stress.</text>
</comment>
<dbReference type="PANTHER" id="PTHR43758:SF2">
    <property type="entry name" value="OXIDIZED PURINE NUCLEOSIDE TRIPHOSPHATE HYDROLASE"/>
    <property type="match status" value="1"/>
</dbReference>
<dbReference type="PANTHER" id="PTHR43758">
    <property type="entry name" value="7,8-DIHYDRO-8-OXOGUANINE TRIPHOSPHATASE"/>
    <property type="match status" value="1"/>
</dbReference>
<dbReference type="PRINTS" id="PR01403">
    <property type="entry name" value="8OXTPHPHTASE"/>
</dbReference>
<comment type="catalytic activity">
    <reaction evidence="23">
        <text>N(6)-methyl-dATP + H2O = N(6)-methyl-dAMP + diphosphate + H(+)</text>
        <dbReference type="Rhea" id="RHEA:67604"/>
        <dbReference type="ChEBI" id="CHEBI:15377"/>
        <dbReference type="ChEBI" id="CHEBI:15378"/>
        <dbReference type="ChEBI" id="CHEBI:33019"/>
        <dbReference type="ChEBI" id="CHEBI:169976"/>
        <dbReference type="ChEBI" id="CHEBI:172872"/>
    </reaction>
    <physiologicalReaction direction="left-to-right" evidence="23">
        <dbReference type="Rhea" id="RHEA:67605"/>
    </physiologicalReaction>
</comment>
<evidence type="ECO:0000256" key="22">
    <source>
        <dbReference type="ARBA" id="ARBA00048894"/>
    </source>
</evidence>
<evidence type="ECO:0000256" key="7">
    <source>
        <dbReference type="ARBA" id="ARBA00022801"/>
    </source>
</evidence>
<dbReference type="SUPFAM" id="SSF55811">
    <property type="entry name" value="Nudix"/>
    <property type="match status" value="1"/>
</dbReference>
<dbReference type="InterPro" id="IPR020476">
    <property type="entry name" value="Nudix_hydrolase"/>
</dbReference>
<dbReference type="GO" id="GO:0042262">
    <property type="term" value="P:DNA protection"/>
    <property type="evidence" value="ECO:0007669"/>
    <property type="project" value="InterPro"/>
</dbReference>
<dbReference type="GO" id="GO:0008413">
    <property type="term" value="F:8-oxo-7,8-dihydroguanosine triphosphate pyrophosphatase activity"/>
    <property type="evidence" value="ECO:0007669"/>
    <property type="project" value="InterPro"/>
</dbReference>
<keyword evidence="9" id="KW-0694">RNA-binding</keyword>
<evidence type="ECO:0000256" key="23">
    <source>
        <dbReference type="ARBA" id="ARBA00049032"/>
    </source>
</evidence>
<dbReference type="EC" id="3.6.1.56" evidence="14"/>
<dbReference type="Proteomes" id="UP000177130">
    <property type="component" value="Unassembled WGS sequence"/>
</dbReference>
<dbReference type="EMBL" id="MHRK01000020">
    <property type="protein sequence ID" value="OHA23999.1"/>
    <property type="molecule type" value="Genomic_DNA"/>
</dbReference>
<dbReference type="GO" id="GO:0003723">
    <property type="term" value="F:RNA binding"/>
    <property type="evidence" value="ECO:0007669"/>
    <property type="project" value="UniProtKB-KW"/>
</dbReference>
<keyword evidence="8" id="KW-0460">Magnesium</keyword>
<evidence type="ECO:0000256" key="9">
    <source>
        <dbReference type="ARBA" id="ARBA00022884"/>
    </source>
</evidence>
<dbReference type="PROSITE" id="PS51462">
    <property type="entry name" value="NUDIX"/>
    <property type="match status" value="1"/>
</dbReference>
<dbReference type="InterPro" id="IPR003563">
    <property type="entry name" value="8ODP"/>
</dbReference>
<evidence type="ECO:0000256" key="17">
    <source>
        <dbReference type="ARBA" id="ARBA00030634"/>
    </source>
</evidence>
<evidence type="ECO:0000256" key="4">
    <source>
        <dbReference type="ARBA" id="ARBA00011245"/>
    </source>
</evidence>
<organism evidence="27 28">
    <name type="scientific">Candidatus Taylorbacteria bacterium RIFCSPHIGHO2_02_FULL_43_32b</name>
    <dbReference type="NCBI Taxonomy" id="1802306"/>
    <lineage>
        <taxon>Bacteria</taxon>
        <taxon>Candidatus Tayloriibacteriota</taxon>
    </lineage>
</organism>
<dbReference type="PRINTS" id="PR00502">
    <property type="entry name" value="NUDIXFAMILY"/>
</dbReference>
<evidence type="ECO:0000256" key="18">
    <source>
        <dbReference type="ARBA" id="ARBA00030682"/>
    </source>
</evidence>
<evidence type="ECO:0000256" key="1">
    <source>
        <dbReference type="ARBA" id="ARBA00001946"/>
    </source>
</evidence>
<dbReference type="GO" id="GO:0005737">
    <property type="term" value="C:cytoplasm"/>
    <property type="evidence" value="ECO:0007669"/>
    <property type="project" value="UniProtKB-SubCell"/>
</dbReference>
<proteinExistence type="inferred from homology"/>
<evidence type="ECO:0000256" key="14">
    <source>
        <dbReference type="ARBA" id="ARBA00026103"/>
    </source>
</evidence>
<evidence type="ECO:0000256" key="3">
    <source>
        <dbReference type="ARBA" id="ARBA00005582"/>
    </source>
</evidence>
<evidence type="ECO:0000256" key="20">
    <source>
        <dbReference type="ARBA" id="ARBA00032071"/>
    </source>
</evidence>
<dbReference type="InterPro" id="IPR000086">
    <property type="entry name" value="NUDIX_hydrolase_dom"/>
</dbReference>
<comment type="catalytic activity">
    <reaction evidence="21">
        <text>N(6)-methyl-ATP + H2O = N(6)-methyl-AMP + diphosphate + H(+)</text>
        <dbReference type="Rhea" id="RHEA:67608"/>
        <dbReference type="ChEBI" id="CHEBI:15377"/>
        <dbReference type="ChEBI" id="CHEBI:15378"/>
        <dbReference type="ChEBI" id="CHEBI:33019"/>
        <dbReference type="ChEBI" id="CHEBI:144842"/>
        <dbReference type="ChEBI" id="CHEBI:172873"/>
    </reaction>
    <physiologicalReaction direction="left-to-right" evidence="21">
        <dbReference type="Rhea" id="RHEA:67609"/>
    </physiologicalReaction>
</comment>
<comment type="similarity">
    <text evidence="3 25">Belongs to the Nudix hydrolase family.</text>
</comment>
<keyword evidence="6" id="KW-0479">Metal-binding</keyword>
<evidence type="ECO:0000313" key="27">
    <source>
        <dbReference type="EMBL" id="OHA23999.1"/>
    </source>
</evidence>
<dbReference type="PROSITE" id="PS00893">
    <property type="entry name" value="NUDIX_BOX"/>
    <property type="match status" value="1"/>
</dbReference>
<accession>A0A1G2MLB9</accession>
<dbReference type="GO" id="GO:0046872">
    <property type="term" value="F:metal ion binding"/>
    <property type="evidence" value="ECO:0007669"/>
    <property type="project" value="UniProtKB-KW"/>
</dbReference>
<evidence type="ECO:0000313" key="28">
    <source>
        <dbReference type="Proteomes" id="UP000177130"/>
    </source>
</evidence>
<evidence type="ECO:0000256" key="8">
    <source>
        <dbReference type="ARBA" id="ARBA00022842"/>
    </source>
</evidence>
<dbReference type="GO" id="GO:0008828">
    <property type="term" value="F:dATP diphosphatase activity"/>
    <property type="evidence" value="ECO:0007669"/>
    <property type="project" value="UniProtKB-EC"/>
</dbReference>
<comment type="subunit">
    <text evidence="4">Monomer.</text>
</comment>
<evidence type="ECO:0000256" key="10">
    <source>
        <dbReference type="ARBA" id="ARBA00024448"/>
    </source>
</evidence>
<dbReference type="InterPro" id="IPR015797">
    <property type="entry name" value="NUDIX_hydrolase-like_dom_sf"/>
</dbReference>
<feature type="domain" description="Nudix hydrolase" evidence="26">
    <location>
        <begin position="7"/>
        <end position="136"/>
    </location>
</feature>
<dbReference type="CDD" id="cd03427">
    <property type="entry name" value="NUDIX_MTH1_Nudt1"/>
    <property type="match status" value="1"/>
</dbReference>
<comment type="catalytic activity">
    <reaction evidence="12">
        <text>8-oxo-dGTP + H2O = 8-oxo-dGMP + diphosphate + H(+)</text>
        <dbReference type="Rhea" id="RHEA:31575"/>
        <dbReference type="ChEBI" id="CHEBI:15377"/>
        <dbReference type="ChEBI" id="CHEBI:15378"/>
        <dbReference type="ChEBI" id="CHEBI:33019"/>
        <dbReference type="ChEBI" id="CHEBI:63224"/>
        <dbReference type="ChEBI" id="CHEBI:77896"/>
    </reaction>
    <physiologicalReaction direction="left-to-right" evidence="12">
        <dbReference type="Rhea" id="RHEA:31576"/>
    </physiologicalReaction>
</comment>
<name>A0A1G2MLB9_9BACT</name>
<comment type="catalytic activity">
    <reaction evidence="13">
        <text>2-oxo-ATP + H2O = 2-oxo-AMP + diphosphate + H(+)</text>
        <dbReference type="Rhea" id="RHEA:67392"/>
        <dbReference type="ChEBI" id="CHEBI:15377"/>
        <dbReference type="ChEBI" id="CHEBI:15378"/>
        <dbReference type="ChEBI" id="CHEBI:33019"/>
        <dbReference type="ChEBI" id="CHEBI:71395"/>
        <dbReference type="ChEBI" id="CHEBI:172878"/>
    </reaction>
    <physiologicalReaction direction="left-to-right" evidence="13">
        <dbReference type="Rhea" id="RHEA:67393"/>
    </physiologicalReaction>
</comment>
<gene>
    <name evidence="27" type="ORF">A3C72_02545</name>
</gene>
<protein>
    <recommendedName>
        <fullName evidence="15">Oxidized purine nucleoside triphosphate hydrolase</fullName>
        <ecNumber evidence="14">3.6.1.56</ecNumber>
    </recommendedName>
    <alternativeName>
        <fullName evidence="19">2-hydroxy-dATP diphosphatase</fullName>
    </alternativeName>
    <alternativeName>
        <fullName evidence="18">7,8-dihydro-8-oxoguanine triphosphatase</fullName>
    </alternativeName>
    <alternativeName>
        <fullName evidence="17">8-oxo-dGTPase</fullName>
    </alternativeName>
    <alternativeName>
        <fullName evidence="20">Methylated purine nucleoside triphosphate hydrolase</fullName>
    </alternativeName>
    <alternativeName>
        <fullName evidence="16">Nucleoside diphosphate-linked moiety X motif 1</fullName>
    </alternativeName>
</protein>
<dbReference type="Pfam" id="PF00293">
    <property type="entry name" value="NUDIX"/>
    <property type="match status" value="1"/>
</dbReference>
<dbReference type="AlphaFoldDB" id="A0A1G2MLB9"/>
<evidence type="ECO:0000256" key="19">
    <source>
        <dbReference type="ARBA" id="ARBA00031927"/>
    </source>
</evidence>
<sequence length="160" mass="18850">MEKKDTKKVLHTLVIIHDHPRVLLGMKKRGFGQGRWNGFGGKLENGESIEEAAKRETFEEAGIRISDMDKIGILDFEFDGKEEGLEVHLFKAKSFYGNPIESEEMSPRWFFMEEIPFAMMWPDDRYWFPFFIRNKKFRAKFKFGEGDKIIGYDLNEVKNL</sequence>
<comment type="catalytic activity">
    <reaction evidence="11">
        <text>2-oxo-dATP + H2O = 2-oxo-dAMP + diphosphate + H(+)</text>
        <dbReference type="Rhea" id="RHEA:31583"/>
        <dbReference type="ChEBI" id="CHEBI:15377"/>
        <dbReference type="ChEBI" id="CHEBI:15378"/>
        <dbReference type="ChEBI" id="CHEBI:33019"/>
        <dbReference type="ChEBI" id="CHEBI:63212"/>
        <dbReference type="ChEBI" id="CHEBI:77897"/>
        <dbReference type="EC" id="3.6.1.56"/>
    </reaction>
    <physiologicalReaction direction="left-to-right" evidence="11">
        <dbReference type="Rhea" id="RHEA:31584"/>
    </physiologicalReaction>
</comment>
<reference evidence="27 28" key="1">
    <citation type="journal article" date="2016" name="Nat. Commun.">
        <title>Thousands of microbial genomes shed light on interconnected biogeochemical processes in an aquifer system.</title>
        <authorList>
            <person name="Anantharaman K."/>
            <person name="Brown C.T."/>
            <person name="Hug L.A."/>
            <person name="Sharon I."/>
            <person name="Castelle C.J."/>
            <person name="Probst A.J."/>
            <person name="Thomas B.C."/>
            <person name="Singh A."/>
            <person name="Wilkins M.J."/>
            <person name="Karaoz U."/>
            <person name="Brodie E.L."/>
            <person name="Williams K.H."/>
            <person name="Hubbard S.S."/>
            <person name="Banfield J.F."/>
        </authorList>
    </citation>
    <scope>NUCLEOTIDE SEQUENCE [LARGE SCALE GENOMIC DNA]</scope>
</reference>
<evidence type="ECO:0000256" key="24">
    <source>
        <dbReference type="ARBA" id="ARBA00053094"/>
    </source>
</evidence>
<evidence type="ECO:0000256" key="6">
    <source>
        <dbReference type="ARBA" id="ARBA00022723"/>
    </source>
</evidence>
<evidence type="ECO:0000256" key="12">
    <source>
        <dbReference type="ARBA" id="ARBA00024486"/>
    </source>
</evidence>
<evidence type="ECO:0000256" key="2">
    <source>
        <dbReference type="ARBA" id="ARBA00004496"/>
    </source>
</evidence>